<evidence type="ECO:0000313" key="1">
    <source>
        <dbReference type="EMBL" id="KAK9830505.1"/>
    </source>
</evidence>
<protein>
    <submittedName>
        <fullName evidence="1">Uncharacterized protein</fullName>
    </submittedName>
</protein>
<evidence type="ECO:0000313" key="2">
    <source>
        <dbReference type="Proteomes" id="UP001489004"/>
    </source>
</evidence>
<accession>A0AAW1R928</accession>
<dbReference type="EMBL" id="JALJOR010000001">
    <property type="protein sequence ID" value="KAK9830505.1"/>
    <property type="molecule type" value="Genomic_DNA"/>
</dbReference>
<reference evidence="1 2" key="1">
    <citation type="journal article" date="2024" name="Nat. Commun.">
        <title>Phylogenomics reveals the evolutionary origins of lichenization in chlorophyte algae.</title>
        <authorList>
            <person name="Puginier C."/>
            <person name="Libourel C."/>
            <person name="Otte J."/>
            <person name="Skaloud P."/>
            <person name="Haon M."/>
            <person name="Grisel S."/>
            <person name="Petersen M."/>
            <person name="Berrin J.G."/>
            <person name="Delaux P.M."/>
            <person name="Dal Grande F."/>
            <person name="Keller J."/>
        </authorList>
    </citation>
    <scope>NUCLEOTIDE SEQUENCE [LARGE SCALE GENOMIC DNA]</scope>
    <source>
        <strain evidence="1 2">SAG 2043</strain>
    </source>
</reference>
<proteinExistence type="predicted"/>
<sequence>MTTKRSREACNLEKLQCATVWIKQLPLQVGSQQLQGWQFLHPDAEDQPKQGFVERRACVRLSKLRLRESLLFQRSDCWPIGLQVLEQLSPHCFAWTCAAQCAAQSALQALLMLVADLVRKGGPCRMGHDFLQLRKMLCPIAAKGSCLDCRVLQPHTE</sequence>
<dbReference type="AlphaFoldDB" id="A0AAW1R928"/>
<name>A0AAW1R928_9CHLO</name>
<keyword evidence="2" id="KW-1185">Reference proteome</keyword>
<organism evidence="1 2">
    <name type="scientific">[Myrmecia] bisecta</name>
    <dbReference type="NCBI Taxonomy" id="41462"/>
    <lineage>
        <taxon>Eukaryota</taxon>
        <taxon>Viridiplantae</taxon>
        <taxon>Chlorophyta</taxon>
        <taxon>core chlorophytes</taxon>
        <taxon>Trebouxiophyceae</taxon>
        <taxon>Trebouxiales</taxon>
        <taxon>Trebouxiaceae</taxon>
        <taxon>Myrmecia</taxon>
    </lineage>
</organism>
<gene>
    <name evidence="1" type="ORF">WJX72_012126</name>
</gene>
<comment type="caution">
    <text evidence="1">The sequence shown here is derived from an EMBL/GenBank/DDBJ whole genome shotgun (WGS) entry which is preliminary data.</text>
</comment>
<dbReference type="Proteomes" id="UP001489004">
    <property type="component" value="Unassembled WGS sequence"/>
</dbReference>